<dbReference type="PANTHER" id="PTHR11808:SF35">
    <property type="entry name" value="CYSTATHIONINE GAMMA-SYNTHASE (AFU_ORTHOLOGUE AFUA_7G01590)"/>
    <property type="match status" value="1"/>
</dbReference>
<dbReference type="InterPro" id="IPR000277">
    <property type="entry name" value="Cys/Met-Metab_PyrdxlP-dep_enz"/>
</dbReference>
<dbReference type="GO" id="GO:0030170">
    <property type="term" value="F:pyridoxal phosphate binding"/>
    <property type="evidence" value="ECO:0007669"/>
    <property type="project" value="InterPro"/>
</dbReference>
<evidence type="ECO:0000313" key="5">
    <source>
        <dbReference type="Proteomes" id="UP000321331"/>
    </source>
</evidence>
<proteinExistence type="inferred from homology"/>
<reference evidence="4 5" key="1">
    <citation type="submission" date="2019-07" db="EMBL/GenBank/DDBJ databases">
        <title>The First High-Quality Draft Genome Sequence of the Causal Agent of the Current Panama Disease Epidemic.</title>
        <authorList>
            <person name="Warmington R.J."/>
            <person name="Kay W."/>
            <person name="Jeffries A."/>
            <person name="Bebber D."/>
            <person name="Moore K."/>
            <person name="Studholme D.J."/>
        </authorList>
    </citation>
    <scope>NUCLEOTIDE SEQUENCE [LARGE SCALE GENOMIC DNA]</scope>
    <source>
        <strain evidence="4 5">TR4</strain>
    </source>
</reference>
<dbReference type="Gene3D" id="3.90.1150.10">
    <property type="entry name" value="Aspartate Aminotransferase, domain 1"/>
    <property type="match status" value="1"/>
</dbReference>
<sequence>MHSGTKYIGGHSDMLCGVLSLCPAIEATESWSDKLRGERVFLGSVMASLEGWLGVWSVRTLELCMERQARSAGSLINRFPTSAKEPGPVGEVVAQVRHASLQPKTKGESSWLRKQIPTVMDQSIDRCLLRVNVGVEHWEDLKANLLQAFEALCRESK</sequence>
<dbReference type="SUPFAM" id="SSF53383">
    <property type="entry name" value="PLP-dependent transferases"/>
    <property type="match status" value="1"/>
</dbReference>
<dbReference type="Pfam" id="PF01053">
    <property type="entry name" value="Cys_Met_Meta_PP"/>
    <property type="match status" value="1"/>
</dbReference>
<dbReference type="PANTHER" id="PTHR11808">
    <property type="entry name" value="TRANS-SULFURATION ENZYME FAMILY MEMBER"/>
    <property type="match status" value="1"/>
</dbReference>
<dbReference type="AlphaFoldDB" id="A0A5C6SUD8"/>
<evidence type="ECO:0000256" key="3">
    <source>
        <dbReference type="RuleBase" id="RU362118"/>
    </source>
</evidence>
<evidence type="ECO:0008006" key="6">
    <source>
        <dbReference type="Google" id="ProtNLM"/>
    </source>
</evidence>
<evidence type="ECO:0000256" key="1">
    <source>
        <dbReference type="ARBA" id="ARBA00001933"/>
    </source>
</evidence>
<dbReference type="GO" id="GO:0016846">
    <property type="term" value="F:carbon-sulfur lyase activity"/>
    <property type="evidence" value="ECO:0007669"/>
    <property type="project" value="TreeGrafter"/>
</dbReference>
<accession>A0A5C6SUD8</accession>
<dbReference type="InterPro" id="IPR015422">
    <property type="entry name" value="PyrdxlP-dep_Trfase_small"/>
</dbReference>
<evidence type="ECO:0000313" key="4">
    <source>
        <dbReference type="EMBL" id="TXC01568.1"/>
    </source>
</evidence>
<evidence type="ECO:0000256" key="2">
    <source>
        <dbReference type="ARBA" id="ARBA00022898"/>
    </source>
</evidence>
<dbReference type="GO" id="GO:0005737">
    <property type="term" value="C:cytoplasm"/>
    <property type="evidence" value="ECO:0007669"/>
    <property type="project" value="TreeGrafter"/>
</dbReference>
<protein>
    <recommendedName>
        <fullName evidence="6">Cystathionine beta-lyase</fullName>
    </recommendedName>
</protein>
<dbReference type="InterPro" id="IPR015421">
    <property type="entry name" value="PyrdxlP-dep_Trfase_major"/>
</dbReference>
<keyword evidence="2 3" id="KW-0663">Pyridoxal phosphate</keyword>
<comment type="cofactor">
    <cofactor evidence="1 3">
        <name>pyridoxal 5'-phosphate</name>
        <dbReference type="ChEBI" id="CHEBI:597326"/>
    </cofactor>
</comment>
<dbReference type="Gene3D" id="3.40.640.10">
    <property type="entry name" value="Type I PLP-dependent aspartate aminotransferase-like (Major domain)"/>
    <property type="match status" value="1"/>
</dbReference>
<dbReference type="Proteomes" id="UP000321331">
    <property type="component" value="Unassembled WGS sequence"/>
</dbReference>
<dbReference type="GO" id="GO:0019346">
    <property type="term" value="P:transsulfuration"/>
    <property type="evidence" value="ECO:0007669"/>
    <property type="project" value="InterPro"/>
</dbReference>
<dbReference type="InterPro" id="IPR015424">
    <property type="entry name" value="PyrdxlP-dep_Trfase"/>
</dbReference>
<comment type="caution">
    <text evidence="4">The sequence shown here is derived from an EMBL/GenBank/DDBJ whole genome shotgun (WGS) entry which is preliminary data.</text>
</comment>
<organism evidence="4 5">
    <name type="scientific">Fusarium oxysporum f. sp. cubense</name>
    <dbReference type="NCBI Taxonomy" id="61366"/>
    <lineage>
        <taxon>Eukaryota</taxon>
        <taxon>Fungi</taxon>
        <taxon>Dikarya</taxon>
        <taxon>Ascomycota</taxon>
        <taxon>Pezizomycotina</taxon>
        <taxon>Sordariomycetes</taxon>
        <taxon>Hypocreomycetidae</taxon>
        <taxon>Hypocreales</taxon>
        <taxon>Nectriaceae</taxon>
        <taxon>Fusarium</taxon>
        <taxon>Fusarium oxysporum species complex</taxon>
    </lineage>
</organism>
<name>A0A5C6SUD8_FUSOC</name>
<comment type="similarity">
    <text evidence="3">Belongs to the trans-sulfuration enzymes family.</text>
</comment>
<dbReference type="EMBL" id="VMNF01000009">
    <property type="protein sequence ID" value="TXC01568.1"/>
    <property type="molecule type" value="Genomic_DNA"/>
</dbReference>
<gene>
    <name evidence="4" type="ORF">FocTR4_00008025</name>
</gene>